<reference evidence="8 9" key="1">
    <citation type="submission" date="2020-02" db="EMBL/GenBank/DDBJ databases">
        <title>Aliifodinibius halophilus 2W32, complete genome.</title>
        <authorList>
            <person name="Li Y."/>
            <person name="Wu S."/>
        </authorList>
    </citation>
    <scope>NUCLEOTIDE SEQUENCE [LARGE SCALE GENOMIC DNA]</scope>
    <source>
        <strain evidence="8 9">2W32</strain>
    </source>
</reference>
<feature type="transmembrane region" description="Helical" evidence="6">
    <location>
        <begin position="413"/>
        <end position="432"/>
    </location>
</feature>
<dbReference type="RefSeq" id="WP_165265761.1">
    <property type="nucleotide sequence ID" value="NZ_JAALLS010000002.1"/>
</dbReference>
<keyword evidence="4" id="KW-0067">ATP-binding</keyword>
<dbReference type="Gene3D" id="1.25.40.10">
    <property type="entry name" value="Tetratricopeptide repeat domain"/>
    <property type="match status" value="2"/>
</dbReference>
<keyword evidence="6" id="KW-1133">Transmembrane helix</keyword>
<dbReference type="CDD" id="cd14014">
    <property type="entry name" value="STKc_PknB_like"/>
    <property type="match status" value="1"/>
</dbReference>
<dbReference type="InterPro" id="IPR019734">
    <property type="entry name" value="TPR_rpt"/>
</dbReference>
<dbReference type="PANTHER" id="PTHR43289">
    <property type="entry name" value="MITOGEN-ACTIVATED PROTEIN KINASE KINASE KINASE 20-RELATED"/>
    <property type="match status" value="1"/>
</dbReference>
<dbReference type="Pfam" id="PF00069">
    <property type="entry name" value="Pkinase"/>
    <property type="match status" value="1"/>
</dbReference>
<dbReference type="InterPro" id="IPR011990">
    <property type="entry name" value="TPR-like_helical_dom_sf"/>
</dbReference>
<dbReference type="AlphaFoldDB" id="A0A6M1STG1"/>
<dbReference type="SUPFAM" id="SSF56112">
    <property type="entry name" value="Protein kinase-like (PK-like)"/>
    <property type="match status" value="1"/>
</dbReference>
<feature type="domain" description="Protein kinase" evidence="7">
    <location>
        <begin position="93"/>
        <end position="386"/>
    </location>
</feature>
<evidence type="ECO:0000259" key="7">
    <source>
        <dbReference type="PROSITE" id="PS50011"/>
    </source>
</evidence>
<keyword evidence="9" id="KW-1185">Reference proteome</keyword>
<name>A0A6M1STG1_9BACT</name>
<feature type="repeat" description="TPR" evidence="5">
    <location>
        <begin position="582"/>
        <end position="615"/>
    </location>
</feature>
<evidence type="ECO:0000256" key="1">
    <source>
        <dbReference type="ARBA" id="ARBA00022679"/>
    </source>
</evidence>
<sequence>MDKKKWKRISRIFDLALSLPPNQRTNYIHRLCSDKPELQHEVHQLLQSAEESEGLANHHLQNNRALLENFATHINMTVPEIEDSLEGETIDQWELIELLDHGGMGSVYKARLVDSEIHQIGALKIMHQNLKTPANIQRFKLEQQILAELNHPNIAHRIDGGITKNGLPYLVMEYIDGIPLLEYCDKHQLTVKKRLNLFLGICDAVQYAHKNLVVHRDLKPQNILVTGQGHIKILDFGIAKLLDPNLYELSAIKTRPGLRLMSPEYASPEQVGGEAVTTASDQYTLGILLYELMGGLHPFDVENKQYSEITDAISSQAPPYPHQRLQDLNNGVKVSKIAKKRSTQPQKLIKTLRGDLLSIIQKTLRKEPEARYDSISQLKDDISLYLQNKPLLAKKDVIKYRIVKFIKRHGKKIAAAISFILILTSLIGYYTIKLADERDTARLEAKKAEQVKTLLIDIFQSGDPFSQTGSKDITVREVLDRGVTKIKNTLQKQPLVRAELLGALGNVYTGLALYPKAKPLLKNTVDIYANELGTNHQNVAYTTNKLGYLLLRQGNYHKAEASFKRSKQIFKKNLGKNNPDFAYALKMLGFLYSETGRPQKALSHYQRAINIYEANSSPAITGALNDLGYLLKDLGEFKKAEATLQRCLNMLSDKKQARISHANALSGIAQIKHQKGELVEAEKQFRRVLSMRKKAFPPGHTYIAASQLRLGWVVIEQGHSSKAIPLVQNAFRSFKQHLPSEHWKVAAAQGILALIDIEQGKYEQAENTLLRTHQIFKEQFGNNNWRTQRSKKALSKLYSVWDKPNLAAQFTP</sequence>
<dbReference type="SMART" id="SM00220">
    <property type="entry name" value="S_TKc"/>
    <property type="match status" value="1"/>
</dbReference>
<dbReference type="GO" id="GO:0004674">
    <property type="term" value="F:protein serine/threonine kinase activity"/>
    <property type="evidence" value="ECO:0007669"/>
    <property type="project" value="UniProtKB-KW"/>
</dbReference>
<proteinExistence type="predicted"/>
<evidence type="ECO:0000256" key="4">
    <source>
        <dbReference type="ARBA" id="ARBA00022840"/>
    </source>
</evidence>
<dbReference type="Pfam" id="PF13424">
    <property type="entry name" value="TPR_12"/>
    <property type="match status" value="2"/>
</dbReference>
<comment type="caution">
    <text evidence="8">The sequence shown here is derived from an EMBL/GenBank/DDBJ whole genome shotgun (WGS) entry which is preliminary data.</text>
</comment>
<accession>A0A6M1STG1</accession>
<gene>
    <name evidence="8" type="ORF">G3569_02530</name>
</gene>
<dbReference type="Gene3D" id="3.30.200.20">
    <property type="entry name" value="Phosphorylase Kinase, domain 1"/>
    <property type="match status" value="1"/>
</dbReference>
<protein>
    <submittedName>
        <fullName evidence="8">Serine/threonine protein kinase</fullName>
    </submittedName>
</protein>
<evidence type="ECO:0000313" key="9">
    <source>
        <dbReference type="Proteomes" id="UP000479132"/>
    </source>
</evidence>
<keyword evidence="6" id="KW-0472">Membrane</keyword>
<keyword evidence="6" id="KW-0812">Transmembrane</keyword>
<keyword evidence="3 8" id="KW-0418">Kinase</keyword>
<dbReference type="InterPro" id="IPR008271">
    <property type="entry name" value="Ser/Thr_kinase_AS"/>
</dbReference>
<dbReference type="PROSITE" id="PS50005">
    <property type="entry name" value="TPR"/>
    <property type="match status" value="1"/>
</dbReference>
<dbReference type="PANTHER" id="PTHR43289:SF34">
    <property type="entry name" value="SERINE_THREONINE-PROTEIN KINASE YBDM-RELATED"/>
    <property type="match status" value="1"/>
</dbReference>
<evidence type="ECO:0000256" key="2">
    <source>
        <dbReference type="ARBA" id="ARBA00022741"/>
    </source>
</evidence>
<dbReference type="InterPro" id="IPR011009">
    <property type="entry name" value="Kinase-like_dom_sf"/>
</dbReference>
<dbReference type="EMBL" id="JAALLS010000002">
    <property type="protein sequence ID" value="NGP87218.1"/>
    <property type="molecule type" value="Genomic_DNA"/>
</dbReference>
<dbReference type="SMART" id="SM00028">
    <property type="entry name" value="TPR"/>
    <property type="match status" value="7"/>
</dbReference>
<organism evidence="8 9">
    <name type="scientific">Fodinibius halophilus</name>
    <dbReference type="NCBI Taxonomy" id="1736908"/>
    <lineage>
        <taxon>Bacteria</taxon>
        <taxon>Pseudomonadati</taxon>
        <taxon>Balneolota</taxon>
        <taxon>Balneolia</taxon>
        <taxon>Balneolales</taxon>
        <taxon>Balneolaceae</taxon>
        <taxon>Fodinibius</taxon>
    </lineage>
</organism>
<dbReference type="PROSITE" id="PS00108">
    <property type="entry name" value="PROTEIN_KINASE_ST"/>
    <property type="match status" value="1"/>
</dbReference>
<keyword evidence="5" id="KW-0802">TPR repeat</keyword>
<dbReference type="GO" id="GO:0005524">
    <property type="term" value="F:ATP binding"/>
    <property type="evidence" value="ECO:0007669"/>
    <property type="project" value="UniProtKB-KW"/>
</dbReference>
<dbReference type="InterPro" id="IPR000719">
    <property type="entry name" value="Prot_kinase_dom"/>
</dbReference>
<keyword evidence="8" id="KW-0723">Serine/threonine-protein kinase</keyword>
<evidence type="ECO:0000256" key="6">
    <source>
        <dbReference type="SAM" id="Phobius"/>
    </source>
</evidence>
<dbReference type="Pfam" id="PF13181">
    <property type="entry name" value="TPR_8"/>
    <property type="match status" value="1"/>
</dbReference>
<evidence type="ECO:0000256" key="3">
    <source>
        <dbReference type="ARBA" id="ARBA00022777"/>
    </source>
</evidence>
<dbReference type="SUPFAM" id="SSF48452">
    <property type="entry name" value="TPR-like"/>
    <property type="match status" value="1"/>
</dbReference>
<keyword evidence="1" id="KW-0808">Transferase</keyword>
<evidence type="ECO:0000313" key="8">
    <source>
        <dbReference type="EMBL" id="NGP87218.1"/>
    </source>
</evidence>
<dbReference type="PROSITE" id="PS50011">
    <property type="entry name" value="PROTEIN_KINASE_DOM"/>
    <property type="match status" value="1"/>
</dbReference>
<keyword evidence="2" id="KW-0547">Nucleotide-binding</keyword>
<dbReference type="Gene3D" id="1.10.510.10">
    <property type="entry name" value="Transferase(Phosphotransferase) domain 1"/>
    <property type="match status" value="1"/>
</dbReference>
<dbReference type="Proteomes" id="UP000479132">
    <property type="component" value="Unassembled WGS sequence"/>
</dbReference>
<evidence type="ECO:0000256" key="5">
    <source>
        <dbReference type="PROSITE-ProRule" id="PRU00339"/>
    </source>
</evidence>